<dbReference type="InterPro" id="IPR052958">
    <property type="entry name" value="IFN-induced_PKR_regulator"/>
</dbReference>
<dbReference type="PANTHER" id="PTHR46289:SF17">
    <property type="entry name" value="HAT C-TERMINAL DIMERISATION DOMAIN-CONTAINING PROTEIN"/>
    <property type="match status" value="1"/>
</dbReference>
<dbReference type="Proteomes" id="UP000478052">
    <property type="component" value="Unassembled WGS sequence"/>
</dbReference>
<dbReference type="OrthoDB" id="6624478at2759"/>
<feature type="region of interest" description="Disordered" evidence="1">
    <location>
        <begin position="42"/>
        <end position="63"/>
    </location>
</feature>
<evidence type="ECO:0000313" key="4">
    <source>
        <dbReference type="Proteomes" id="UP000478052"/>
    </source>
</evidence>
<evidence type="ECO:0000256" key="1">
    <source>
        <dbReference type="SAM" id="MobiDB-lite"/>
    </source>
</evidence>
<evidence type="ECO:0000313" key="3">
    <source>
        <dbReference type="EMBL" id="KAF0773673.1"/>
    </source>
</evidence>
<accession>A0A6G0ZQ48</accession>
<keyword evidence="4" id="KW-1185">Reference proteome</keyword>
<protein>
    <recommendedName>
        <fullName evidence="2">HAT C-terminal dimerisation domain-containing protein</fullName>
    </recommendedName>
</protein>
<dbReference type="AlphaFoldDB" id="A0A6G0ZQ48"/>
<gene>
    <name evidence="3" type="ORF">FWK35_00000090</name>
</gene>
<comment type="caution">
    <text evidence="3">The sequence shown here is derived from an EMBL/GenBank/DDBJ whole genome shotgun (WGS) entry which is preliminary data.</text>
</comment>
<dbReference type="EMBL" id="VUJU01000039">
    <property type="protein sequence ID" value="KAF0773673.1"/>
    <property type="molecule type" value="Genomic_DNA"/>
</dbReference>
<dbReference type="PANTHER" id="PTHR46289">
    <property type="entry name" value="52 KDA REPRESSOR OF THE INHIBITOR OF THE PROTEIN KINASE-LIKE PROTEIN-RELATED"/>
    <property type="match status" value="1"/>
</dbReference>
<evidence type="ECO:0000259" key="2">
    <source>
        <dbReference type="Pfam" id="PF05699"/>
    </source>
</evidence>
<sequence>SLNFHEVKIKIKHIISSIEQQRESGFDDLWLEISTMARELNIQEPSDQRPNKKPKRFSKQDSYPSALSVNDKFKRIYYEIIDVTVSALNGRFQQNVMDHLCSLEQFVIGKDRHITDVIEFYGSDFNRDKLILHRDMFLNIAKSREASIKSLQDVVNLMKSENVCVMLSEFSKLLQIALTILISSCTAEKSFSALRRLKTFLRSTMTQNRLNDIAILHVHRNEDVDIEKVANTFINKAKVRQNTFEL</sequence>
<organism evidence="3 4">
    <name type="scientific">Aphis craccivora</name>
    <name type="common">Cowpea aphid</name>
    <dbReference type="NCBI Taxonomy" id="307492"/>
    <lineage>
        <taxon>Eukaryota</taxon>
        <taxon>Metazoa</taxon>
        <taxon>Ecdysozoa</taxon>
        <taxon>Arthropoda</taxon>
        <taxon>Hexapoda</taxon>
        <taxon>Insecta</taxon>
        <taxon>Pterygota</taxon>
        <taxon>Neoptera</taxon>
        <taxon>Paraneoptera</taxon>
        <taxon>Hemiptera</taxon>
        <taxon>Sternorrhyncha</taxon>
        <taxon>Aphidomorpha</taxon>
        <taxon>Aphidoidea</taxon>
        <taxon>Aphididae</taxon>
        <taxon>Aphidini</taxon>
        <taxon>Aphis</taxon>
        <taxon>Aphis</taxon>
    </lineage>
</organism>
<name>A0A6G0ZQ48_APHCR</name>
<proteinExistence type="predicted"/>
<reference evidence="3 4" key="1">
    <citation type="submission" date="2019-08" db="EMBL/GenBank/DDBJ databases">
        <title>Whole genome of Aphis craccivora.</title>
        <authorList>
            <person name="Voronova N.V."/>
            <person name="Shulinski R.S."/>
            <person name="Bandarenka Y.V."/>
            <person name="Zhorov D.G."/>
            <person name="Warner D."/>
        </authorList>
    </citation>
    <scope>NUCLEOTIDE SEQUENCE [LARGE SCALE GENOMIC DNA]</scope>
    <source>
        <strain evidence="3">180601</strain>
        <tissue evidence="3">Whole Body</tissue>
    </source>
</reference>
<feature type="non-terminal residue" evidence="3">
    <location>
        <position position="1"/>
    </location>
</feature>
<dbReference type="InterPro" id="IPR008906">
    <property type="entry name" value="HATC_C_dom"/>
</dbReference>
<feature type="domain" description="HAT C-terminal dimerisation" evidence="2">
    <location>
        <begin position="170"/>
        <end position="221"/>
    </location>
</feature>
<dbReference type="GO" id="GO:0046983">
    <property type="term" value="F:protein dimerization activity"/>
    <property type="evidence" value="ECO:0007669"/>
    <property type="project" value="InterPro"/>
</dbReference>
<dbReference type="Pfam" id="PF05699">
    <property type="entry name" value="Dimer_Tnp_hAT"/>
    <property type="match status" value="1"/>
</dbReference>